<proteinExistence type="predicted"/>
<dbReference type="KEGG" id="tng:GSTEN00030956G001"/>
<dbReference type="AlphaFoldDB" id="Q4RPS1"/>
<accession>Q4RPS1</accession>
<evidence type="ECO:0000313" key="1">
    <source>
        <dbReference type="EMBL" id="CAG09611.1"/>
    </source>
</evidence>
<gene>
    <name evidence="1" type="ORF">GSTENG00030956001</name>
</gene>
<organism evidence="1">
    <name type="scientific">Tetraodon nigroviridis</name>
    <name type="common">Spotted green pufferfish</name>
    <name type="synonym">Chelonodon nigroviridis</name>
    <dbReference type="NCBI Taxonomy" id="99883"/>
    <lineage>
        <taxon>Eukaryota</taxon>
        <taxon>Metazoa</taxon>
        <taxon>Chordata</taxon>
        <taxon>Craniata</taxon>
        <taxon>Vertebrata</taxon>
        <taxon>Euteleostomi</taxon>
        <taxon>Actinopterygii</taxon>
        <taxon>Neopterygii</taxon>
        <taxon>Teleostei</taxon>
        <taxon>Neoteleostei</taxon>
        <taxon>Acanthomorphata</taxon>
        <taxon>Eupercaria</taxon>
        <taxon>Tetraodontiformes</taxon>
        <taxon>Tetradontoidea</taxon>
        <taxon>Tetraodontidae</taxon>
        <taxon>Tetraodon</taxon>
    </lineage>
</organism>
<comment type="caution">
    <text evidence="1">The sequence shown here is derived from an EMBL/GenBank/DDBJ whole genome shotgun (WGS) entry which is preliminary data.</text>
</comment>
<dbReference type="OrthoDB" id="6382334at2759"/>
<name>Q4RPS1_TETNG</name>
<sequence>MATLSTDKIEATVVAVNDDGASLPSRVLIPLRWTEKEPIAVSRAVYTNGGFPISWERDDNNGTCEYVVEWYNASCRKDCSVDWIKVATLNNFSVRSEPPQLLQRLQGYMQELARQQDSNILLTWEEIPLANRRGFLLGYNVYVNNDSSLTLIEAGPSGGLAPSLGSPTSVASTQFLLPDGDEHAEEKHQQSSAASWFTNLLSTTKP</sequence>
<dbReference type="EMBL" id="CAAE01015007">
    <property type="protein sequence ID" value="CAG09611.1"/>
    <property type="molecule type" value="Genomic_DNA"/>
</dbReference>
<reference evidence="1" key="2">
    <citation type="submission" date="2004-02" db="EMBL/GenBank/DDBJ databases">
        <authorList>
            <consortium name="Genoscope"/>
            <consortium name="Whitehead Institute Centre for Genome Research"/>
        </authorList>
    </citation>
    <scope>NUCLEOTIDE SEQUENCE</scope>
</reference>
<protein>
    <submittedName>
        <fullName evidence="1">(spotted green pufferfish) hypothetical protein</fullName>
    </submittedName>
</protein>
<reference evidence="1" key="1">
    <citation type="journal article" date="2004" name="Nature">
        <title>Genome duplication in the teleost fish Tetraodon nigroviridis reveals the early vertebrate proto-karyotype.</title>
        <authorList>
            <person name="Jaillon O."/>
            <person name="Aury J.-M."/>
            <person name="Brunet F."/>
            <person name="Petit J.-L."/>
            <person name="Stange-Thomann N."/>
            <person name="Mauceli E."/>
            <person name="Bouneau L."/>
            <person name="Fischer C."/>
            <person name="Ozouf-Costaz C."/>
            <person name="Bernot A."/>
            <person name="Nicaud S."/>
            <person name="Jaffe D."/>
            <person name="Fisher S."/>
            <person name="Lutfalla G."/>
            <person name="Dossat C."/>
            <person name="Segurens B."/>
            <person name="Dasilva C."/>
            <person name="Salanoubat M."/>
            <person name="Levy M."/>
            <person name="Boudet N."/>
            <person name="Castellano S."/>
            <person name="Anthouard V."/>
            <person name="Jubin C."/>
            <person name="Castelli V."/>
            <person name="Katinka M."/>
            <person name="Vacherie B."/>
            <person name="Biemont C."/>
            <person name="Skalli Z."/>
            <person name="Cattolico L."/>
            <person name="Poulain J."/>
            <person name="De Berardinis V."/>
            <person name="Cruaud C."/>
            <person name="Duprat S."/>
            <person name="Brottier P."/>
            <person name="Coutanceau J.-P."/>
            <person name="Gouzy J."/>
            <person name="Parra G."/>
            <person name="Lardier G."/>
            <person name="Chapple C."/>
            <person name="McKernan K.J."/>
            <person name="McEwan P."/>
            <person name="Bosak S."/>
            <person name="Kellis M."/>
            <person name="Volff J.-N."/>
            <person name="Guigo R."/>
            <person name="Zody M.C."/>
            <person name="Mesirov J."/>
            <person name="Lindblad-Toh K."/>
            <person name="Birren B."/>
            <person name="Nusbaum C."/>
            <person name="Kahn D."/>
            <person name="Robinson-Rechavi M."/>
            <person name="Laudet V."/>
            <person name="Schachter V."/>
            <person name="Quetier F."/>
            <person name="Saurin W."/>
            <person name="Scarpelli C."/>
            <person name="Wincker P."/>
            <person name="Lander E.S."/>
            <person name="Weissenbach J."/>
            <person name="Roest Crollius H."/>
        </authorList>
    </citation>
    <scope>NUCLEOTIDE SEQUENCE [LARGE SCALE GENOMIC DNA]</scope>
</reference>